<proteinExistence type="inferred from homology"/>
<dbReference type="PANTHER" id="PTHR43179">
    <property type="entry name" value="RHAMNOSYLTRANSFERASE WBBL"/>
    <property type="match status" value="1"/>
</dbReference>
<feature type="domain" description="Glycosyltransferase 2-like" evidence="5">
    <location>
        <begin position="12"/>
        <end position="115"/>
    </location>
</feature>
<keyword evidence="4" id="KW-1133">Transmembrane helix</keyword>
<keyword evidence="3" id="KW-0808">Transferase</keyword>
<dbReference type="Pfam" id="PF00535">
    <property type="entry name" value="Glycos_transf_2"/>
    <property type="match status" value="1"/>
</dbReference>
<reference evidence="7" key="2">
    <citation type="journal article" date="2020" name="Int. J. Syst. Evol. Microbiol.">
        <title>Genomic insights into a novel species Rhodoferax aquaticus sp. nov., isolated from freshwater.</title>
        <authorList>
            <person name="Li T."/>
            <person name="Zhuo Y."/>
            <person name="Jin C.Z."/>
            <person name="Wu X."/>
            <person name="Ko S.R."/>
            <person name="Jin F.J."/>
            <person name="Ahn C.Y."/>
            <person name="Oh H.M."/>
            <person name="Lee H.G."/>
            <person name="Jin L."/>
        </authorList>
    </citation>
    <scope>NUCLEOTIDE SEQUENCE [LARGE SCALE GENOMIC DNA]</scope>
    <source>
        <strain evidence="7">Gr-4</strain>
    </source>
</reference>
<evidence type="ECO:0000259" key="5">
    <source>
        <dbReference type="Pfam" id="PF00535"/>
    </source>
</evidence>
<name>A0A515EPG8_9BURK</name>
<keyword evidence="4" id="KW-0472">Membrane</keyword>
<evidence type="ECO:0000313" key="7">
    <source>
        <dbReference type="Proteomes" id="UP000317365"/>
    </source>
</evidence>
<dbReference type="Proteomes" id="UP000317365">
    <property type="component" value="Chromosome"/>
</dbReference>
<keyword evidence="4" id="KW-0812">Transmembrane</keyword>
<evidence type="ECO:0000256" key="2">
    <source>
        <dbReference type="ARBA" id="ARBA00022676"/>
    </source>
</evidence>
<dbReference type="Gene3D" id="3.90.550.10">
    <property type="entry name" value="Spore Coat Polysaccharide Biosynthesis Protein SpsA, Chain A"/>
    <property type="match status" value="1"/>
</dbReference>
<evidence type="ECO:0000256" key="1">
    <source>
        <dbReference type="ARBA" id="ARBA00006739"/>
    </source>
</evidence>
<evidence type="ECO:0000256" key="4">
    <source>
        <dbReference type="SAM" id="Phobius"/>
    </source>
</evidence>
<dbReference type="InterPro" id="IPR029044">
    <property type="entry name" value="Nucleotide-diphossugar_trans"/>
</dbReference>
<dbReference type="AlphaFoldDB" id="A0A515EPG8"/>
<protein>
    <submittedName>
        <fullName evidence="6">Glycosyltransferase</fullName>
    </submittedName>
</protein>
<gene>
    <name evidence="6" type="ORF">EXZ61_10475</name>
</gene>
<dbReference type="EMBL" id="CP036282">
    <property type="protein sequence ID" value="QDL54556.1"/>
    <property type="molecule type" value="Genomic_DNA"/>
</dbReference>
<sequence>MVSCALDGRVVVVTVTYGRRWHLLSRTIERARQEGSDGVIVIDNGSEDNILSLVSDLYGGFCSVIQIDRNIGSAGGFKAGFEEALKSDFDFVLLLDDDNCLEIGALIKLRKAFDVELSALPLGSSSGLIVTAFRSDHHPEIAMGFPPDRVNPRPSSYIGFHIVDLPRKLIRRIFPVTKNRKGLVEINKVELNFAPWGGLFFHRSLIGRFGFPLENFVLYIEDTEYTWRVTSGGGKIVLITSAEVEDIDKSWNVTAPGTNPGGIASLILGEGDFRVYYRMRNLAFFQRHILPQSFLKTVNFYMYWSIVFLFAVRYRRLDRWRLICVALRDGHAKRLGVSPLFPL</sequence>
<organism evidence="6 7">
    <name type="scientific">Rhodoferax aquaticus</name>
    <dbReference type="NCBI Taxonomy" id="2527691"/>
    <lineage>
        <taxon>Bacteria</taxon>
        <taxon>Pseudomonadati</taxon>
        <taxon>Pseudomonadota</taxon>
        <taxon>Betaproteobacteria</taxon>
        <taxon>Burkholderiales</taxon>
        <taxon>Comamonadaceae</taxon>
        <taxon>Rhodoferax</taxon>
    </lineage>
</organism>
<dbReference type="PANTHER" id="PTHR43179:SF12">
    <property type="entry name" value="GALACTOFURANOSYLTRANSFERASE GLFT2"/>
    <property type="match status" value="1"/>
</dbReference>
<dbReference type="KEGG" id="rhg:EXZ61_10475"/>
<accession>A0A515EPG8</accession>
<comment type="similarity">
    <text evidence="1">Belongs to the glycosyltransferase 2 family.</text>
</comment>
<dbReference type="InterPro" id="IPR001173">
    <property type="entry name" value="Glyco_trans_2-like"/>
</dbReference>
<reference evidence="7" key="1">
    <citation type="submission" date="2019-02" db="EMBL/GenBank/DDBJ databases">
        <title>Complete genome sequence of Rhodoferax sp. Gr-4.</title>
        <authorList>
            <person name="Jin L."/>
        </authorList>
    </citation>
    <scope>NUCLEOTIDE SEQUENCE [LARGE SCALE GENOMIC DNA]</scope>
    <source>
        <strain evidence="7">Gr-4</strain>
    </source>
</reference>
<keyword evidence="2" id="KW-0328">Glycosyltransferase</keyword>
<dbReference type="GO" id="GO:0016757">
    <property type="term" value="F:glycosyltransferase activity"/>
    <property type="evidence" value="ECO:0007669"/>
    <property type="project" value="UniProtKB-KW"/>
</dbReference>
<keyword evidence="7" id="KW-1185">Reference proteome</keyword>
<evidence type="ECO:0000256" key="3">
    <source>
        <dbReference type="ARBA" id="ARBA00022679"/>
    </source>
</evidence>
<dbReference type="SUPFAM" id="SSF53448">
    <property type="entry name" value="Nucleotide-diphospho-sugar transferases"/>
    <property type="match status" value="1"/>
</dbReference>
<evidence type="ECO:0000313" key="6">
    <source>
        <dbReference type="EMBL" id="QDL54556.1"/>
    </source>
</evidence>
<feature type="transmembrane region" description="Helical" evidence="4">
    <location>
        <begin position="294"/>
        <end position="312"/>
    </location>
</feature>